<name>A0A9X3XJ92_9CLOT</name>
<dbReference type="InterPro" id="IPR016181">
    <property type="entry name" value="Acyl_CoA_acyltransferase"/>
</dbReference>
<organism evidence="2 3">
    <name type="scientific">Clostridium tertium</name>
    <dbReference type="NCBI Taxonomy" id="1559"/>
    <lineage>
        <taxon>Bacteria</taxon>
        <taxon>Bacillati</taxon>
        <taxon>Bacillota</taxon>
        <taxon>Clostridia</taxon>
        <taxon>Eubacteriales</taxon>
        <taxon>Clostridiaceae</taxon>
        <taxon>Clostridium</taxon>
    </lineage>
</organism>
<dbReference type="CDD" id="cd04301">
    <property type="entry name" value="NAT_SF"/>
    <property type="match status" value="1"/>
</dbReference>
<accession>A0A9X3XJ92</accession>
<dbReference type="SUPFAM" id="SSF55729">
    <property type="entry name" value="Acyl-CoA N-acyltransferases (Nat)"/>
    <property type="match status" value="1"/>
</dbReference>
<dbReference type="Proteomes" id="UP001141183">
    <property type="component" value="Unassembled WGS sequence"/>
</dbReference>
<protein>
    <submittedName>
        <fullName evidence="2">GNAT family N-acetyltransferase</fullName>
    </submittedName>
</protein>
<dbReference type="InterPro" id="IPR000182">
    <property type="entry name" value="GNAT_dom"/>
</dbReference>
<gene>
    <name evidence="2" type="ORF">NE398_08695</name>
</gene>
<dbReference type="Pfam" id="PF00583">
    <property type="entry name" value="Acetyltransf_1"/>
    <property type="match status" value="1"/>
</dbReference>
<evidence type="ECO:0000259" key="1">
    <source>
        <dbReference type="PROSITE" id="PS51186"/>
    </source>
</evidence>
<dbReference type="GO" id="GO:0016747">
    <property type="term" value="F:acyltransferase activity, transferring groups other than amino-acyl groups"/>
    <property type="evidence" value="ECO:0007669"/>
    <property type="project" value="InterPro"/>
</dbReference>
<dbReference type="RefSeq" id="WP_008678546.1">
    <property type="nucleotide sequence ID" value="NZ_CABKOG010000003.1"/>
</dbReference>
<reference evidence="2" key="1">
    <citation type="submission" date="2022-05" db="EMBL/GenBank/DDBJ databases">
        <title>Draft genome sequence of Clostridium tertium strain CP3 isolated from Peru.</title>
        <authorList>
            <person name="Hurtado R."/>
            <person name="Lima L."/>
            <person name="Sousa T."/>
            <person name="Jaiswal A.K."/>
            <person name="Tiwari S."/>
            <person name="Maturrano L."/>
            <person name="Brenig B."/>
            <person name="Azevedo V."/>
        </authorList>
    </citation>
    <scope>NUCLEOTIDE SEQUENCE</scope>
    <source>
        <strain evidence="2">CP3</strain>
    </source>
</reference>
<dbReference type="EMBL" id="JAMRYU010000008">
    <property type="protein sequence ID" value="MDC4240243.1"/>
    <property type="molecule type" value="Genomic_DNA"/>
</dbReference>
<comment type="caution">
    <text evidence="2">The sequence shown here is derived from an EMBL/GenBank/DDBJ whole genome shotgun (WGS) entry which is preliminary data.</text>
</comment>
<evidence type="ECO:0000313" key="3">
    <source>
        <dbReference type="Proteomes" id="UP001141183"/>
    </source>
</evidence>
<proteinExistence type="predicted"/>
<sequence>MVSIRRVSISDYKDIYMLNKELGYLYEEEKVRKKIKYIIENKKDIILVAYINNNIIGYIHGSEYELLYSDSLINILVFVVKESYRKNGVGTALIDKLEEIAIEKKYFGIRLVSGIDREDAHRFYERNGYIYRKEQKNFIKLFS</sequence>
<evidence type="ECO:0000313" key="2">
    <source>
        <dbReference type="EMBL" id="MDC4240243.1"/>
    </source>
</evidence>
<dbReference type="PROSITE" id="PS51186">
    <property type="entry name" value="GNAT"/>
    <property type="match status" value="1"/>
</dbReference>
<keyword evidence="3" id="KW-1185">Reference proteome</keyword>
<feature type="domain" description="N-acetyltransferase" evidence="1">
    <location>
        <begin position="2"/>
        <end position="143"/>
    </location>
</feature>
<dbReference type="Gene3D" id="3.40.630.30">
    <property type="match status" value="1"/>
</dbReference>
<dbReference type="AlphaFoldDB" id="A0A9X3XJ92"/>